<feature type="compositionally biased region" description="Low complexity" evidence="1">
    <location>
        <begin position="132"/>
        <end position="151"/>
    </location>
</feature>
<evidence type="ECO:0000313" key="6">
    <source>
        <dbReference type="Proteomes" id="UP001143400"/>
    </source>
</evidence>
<dbReference type="Proteomes" id="UP000758856">
    <property type="component" value="Unassembled WGS sequence"/>
</dbReference>
<organism evidence="3 6">
    <name type="scientific">Methylopila capsulata</name>
    <dbReference type="NCBI Taxonomy" id="61654"/>
    <lineage>
        <taxon>Bacteria</taxon>
        <taxon>Pseudomonadati</taxon>
        <taxon>Pseudomonadota</taxon>
        <taxon>Alphaproteobacteria</taxon>
        <taxon>Hyphomicrobiales</taxon>
        <taxon>Methylopilaceae</taxon>
        <taxon>Methylopila</taxon>
    </lineage>
</organism>
<dbReference type="NCBIfam" id="TIGR02532">
    <property type="entry name" value="IV_pilin_GFxxxE"/>
    <property type="match status" value="1"/>
</dbReference>
<dbReference type="Proteomes" id="UP001143400">
    <property type="component" value="Unassembled WGS sequence"/>
</dbReference>
<dbReference type="InterPro" id="IPR012902">
    <property type="entry name" value="N_methyl_site"/>
</dbReference>
<dbReference type="PROSITE" id="PS00409">
    <property type="entry name" value="PROKAR_NTER_METHYL"/>
    <property type="match status" value="1"/>
</dbReference>
<feature type="region of interest" description="Disordered" evidence="1">
    <location>
        <begin position="96"/>
        <end position="151"/>
    </location>
</feature>
<feature type="compositionally biased region" description="Pro residues" evidence="1">
    <location>
        <begin position="98"/>
        <end position="107"/>
    </location>
</feature>
<dbReference type="Pfam" id="PF07963">
    <property type="entry name" value="N_methyl"/>
    <property type="match status" value="1"/>
</dbReference>
<name>A0A9W6IRF1_9HYPH</name>
<reference evidence="3" key="3">
    <citation type="submission" date="2023-01" db="EMBL/GenBank/DDBJ databases">
        <authorList>
            <person name="Sun Q."/>
            <person name="Evtushenko L."/>
        </authorList>
    </citation>
    <scope>NUCLEOTIDE SEQUENCE</scope>
    <source>
        <strain evidence="3">VKM B-1606</strain>
    </source>
</reference>
<protein>
    <submittedName>
        <fullName evidence="4">Prepilin-type N-terminal cleavage/methylation domain-containing protein</fullName>
    </submittedName>
</protein>
<dbReference type="AlphaFoldDB" id="A0A9W6IRF1"/>
<reference evidence="4 5" key="2">
    <citation type="submission" date="2021-01" db="EMBL/GenBank/DDBJ databases">
        <title>Genomic Encyclopedia of Type Strains, Phase IV (KMG-IV): sequencing the most valuable type-strain genomes for metagenomic binning, comparative biology and taxonomic classification.</title>
        <authorList>
            <person name="Goeker M."/>
        </authorList>
    </citation>
    <scope>NUCLEOTIDE SEQUENCE [LARGE SCALE GENOMIC DNA]</scope>
    <source>
        <strain evidence="4 5">DSM 6130</strain>
    </source>
</reference>
<evidence type="ECO:0000313" key="4">
    <source>
        <dbReference type="EMBL" id="MBM7850936.1"/>
    </source>
</evidence>
<keyword evidence="2" id="KW-1133">Transmembrane helix</keyword>
<sequence>MRRAARRAGRGGPREGFTLVETLVALAVVAVVGVALQRGVVSARFALARAEALLEAEAVARDVLENRLDALAPGVGTLRGDDRGLVVTVTSEALDLALPPPGPPDPAEGPAQAPGREPGQRPAPGQGPVQIAAGAPRQAGEGPGGEAAADAELGRFTPLRVTIRVDPAIGPPLVVETLHAAPAP</sequence>
<evidence type="ECO:0000256" key="2">
    <source>
        <dbReference type="SAM" id="Phobius"/>
    </source>
</evidence>
<proteinExistence type="predicted"/>
<evidence type="ECO:0000313" key="5">
    <source>
        <dbReference type="Proteomes" id="UP000758856"/>
    </source>
</evidence>
<dbReference type="EMBL" id="BSFF01000001">
    <property type="protein sequence ID" value="GLK53994.1"/>
    <property type="molecule type" value="Genomic_DNA"/>
</dbReference>
<evidence type="ECO:0000256" key="1">
    <source>
        <dbReference type="SAM" id="MobiDB-lite"/>
    </source>
</evidence>
<accession>A0A9W6IRF1</accession>
<dbReference type="EMBL" id="JAFBCY010000002">
    <property type="protein sequence ID" value="MBM7850936.1"/>
    <property type="molecule type" value="Genomic_DNA"/>
</dbReference>
<keyword evidence="2" id="KW-0472">Membrane</keyword>
<evidence type="ECO:0000313" key="3">
    <source>
        <dbReference type="EMBL" id="GLK53994.1"/>
    </source>
</evidence>
<feature type="transmembrane region" description="Helical" evidence="2">
    <location>
        <begin position="16"/>
        <end position="36"/>
    </location>
</feature>
<reference evidence="3" key="1">
    <citation type="journal article" date="2014" name="Int. J. Syst. Evol. Microbiol.">
        <title>Complete genome sequence of Corynebacterium casei LMG S-19264T (=DSM 44701T), isolated from a smear-ripened cheese.</title>
        <authorList>
            <consortium name="US DOE Joint Genome Institute (JGI-PGF)"/>
            <person name="Walter F."/>
            <person name="Albersmeier A."/>
            <person name="Kalinowski J."/>
            <person name="Ruckert C."/>
        </authorList>
    </citation>
    <scope>NUCLEOTIDE SEQUENCE</scope>
    <source>
        <strain evidence="3">VKM B-1606</strain>
    </source>
</reference>
<gene>
    <name evidence="3" type="ORF">GCM10008170_00130</name>
    <name evidence="4" type="ORF">JOD31_001161</name>
</gene>
<dbReference type="RefSeq" id="WP_246482377.1">
    <property type="nucleotide sequence ID" value="NZ_BSFF01000001.1"/>
</dbReference>
<keyword evidence="2" id="KW-0812">Transmembrane</keyword>
<comment type="caution">
    <text evidence="3">The sequence shown here is derived from an EMBL/GenBank/DDBJ whole genome shotgun (WGS) entry which is preliminary data.</text>
</comment>
<keyword evidence="5" id="KW-1185">Reference proteome</keyword>